<feature type="region of interest" description="Disordered" evidence="1">
    <location>
        <begin position="53"/>
        <end position="105"/>
    </location>
</feature>
<gene>
    <name evidence="2" type="ORF">CDAR_206601</name>
</gene>
<sequence length="105" mass="11445">MSYEEDGPHFFPATPPGRNRTRSAFPFSCPWLPQPPFSDVGREEVTRKWPSDRLDFSRGGRGQVRVPPFFSTGDAHGGIPGQHSPTTLSTGNKKKKAADGDGECG</sequence>
<dbReference type="Proteomes" id="UP001054837">
    <property type="component" value="Unassembled WGS sequence"/>
</dbReference>
<dbReference type="AlphaFoldDB" id="A0AAV4S6G0"/>
<feature type="region of interest" description="Disordered" evidence="1">
    <location>
        <begin position="1"/>
        <end position="22"/>
    </location>
</feature>
<protein>
    <submittedName>
        <fullName evidence="2">Uncharacterized protein</fullName>
    </submittedName>
</protein>
<dbReference type="EMBL" id="BPLQ01007290">
    <property type="protein sequence ID" value="GIY29230.1"/>
    <property type="molecule type" value="Genomic_DNA"/>
</dbReference>
<comment type="caution">
    <text evidence="2">The sequence shown here is derived from an EMBL/GenBank/DDBJ whole genome shotgun (WGS) entry which is preliminary data.</text>
</comment>
<proteinExistence type="predicted"/>
<keyword evidence="3" id="KW-1185">Reference proteome</keyword>
<reference evidence="2 3" key="1">
    <citation type="submission" date="2021-06" db="EMBL/GenBank/DDBJ databases">
        <title>Caerostris darwini draft genome.</title>
        <authorList>
            <person name="Kono N."/>
            <person name="Arakawa K."/>
        </authorList>
    </citation>
    <scope>NUCLEOTIDE SEQUENCE [LARGE SCALE GENOMIC DNA]</scope>
</reference>
<evidence type="ECO:0000256" key="1">
    <source>
        <dbReference type="SAM" id="MobiDB-lite"/>
    </source>
</evidence>
<name>A0AAV4S6G0_9ARAC</name>
<evidence type="ECO:0000313" key="2">
    <source>
        <dbReference type="EMBL" id="GIY29230.1"/>
    </source>
</evidence>
<accession>A0AAV4S6G0</accession>
<organism evidence="2 3">
    <name type="scientific">Caerostris darwini</name>
    <dbReference type="NCBI Taxonomy" id="1538125"/>
    <lineage>
        <taxon>Eukaryota</taxon>
        <taxon>Metazoa</taxon>
        <taxon>Ecdysozoa</taxon>
        <taxon>Arthropoda</taxon>
        <taxon>Chelicerata</taxon>
        <taxon>Arachnida</taxon>
        <taxon>Araneae</taxon>
        <taxon>Araneomorphae</taxon>
        <taxon>Entelegynae</taxon>
        <taxon>Araneoidea</taxon>
        <taxon>Araneidae</taxon>
        <taxon>Caerostris</taxon>
    </lineage>
</organism>
<evidence type="ECO:0000313" key="3">
    <source>
        <dbReference type="Proteomes" id="UP001054837"/>
    </source>
</evidence>